<dbReference type="GO" id="GO:0005737">
    <property type="term" value="C:cytoplasm"/>
    <property type="evidence" value="ECO:0007669"/>
    <property type="project" value="TreeGrafter"/>
</dbReference>
<evidence type="ECO:0000313" key="3">
    <source>
        <dbReference type="Proteomes" id="UP000695007"/>
    </source>
</evidence>
<name>A0AAJ6YMK7_9HYME</name>
<dbReference type="GeneID" id="105364548"/>
<dbReference type="Pfam" id="PF23756">
    <property type="entry name" value="Beta-prop_HPS5"/>
    <property type="match status" value="1"/>
</dbReference>
<dbReference type="SUPFAM" id="SSF50978">
    <property type="entry name" value="WD40 repeat-like"/>
    <property type="match status" value="1"/>
</dbReference>
<dbReference type="PANTHER" id="PTHR23287:SF18">
    <property type="entry name" value="BLOC-2 COMPLEX MEMBER HPS5"/>
    <property type="match status" value="1"/>
</dbReference>
<sequence length="926" mass="105271">MQEIPFLLTEWQELNSLLYAPLNATKKIQYTCINVSENYIVLGATSGSLYLFAREPCIFQQLIPLSEGAVFRAQISPDEKMIALATVRGNICLVALKPSIKLITVSTEHLGEKVTCLCWNSNSTEVYAGDETGKASVTVLLTFMVNGIFQAPSCTLMNLDSKIVQMNFTSPLLLISTLNRCYICDTILEQYKQIGNKPRDGEFGACFLKTQNIDRDALMAKKREHVSNVKQVFSMNVEATNVVDQESLPKIYCARPGSRIWEVTATGIVIKTHQFKEALAIAPLPVYKPSIGKLLKLRKRNQTWPAHSINFAQLFVINHKYLFSYTPNGLYVFDPGNAEVILWNDEFPDTFMAHIINDKIYLMTSSNVFHCLTFESVDSLISKLYDRKFYKECLDICQTLRPQLMNSIAEESRNMDSKQTMDLSDKLRPIISLIKSHRNSRPIKLESGMVIVNSGNKNSKNELISNINKGYEHRQQNIDELENLFTSLNTNDTTRKSNLDCEDFKAENGLSEKIENNVKEEVKSNEVNSLQKTMCNVQADLESLYISMSSQMKSDITKEELGEVLQLFVNTLDSVKKKYEVSNELQSYLFEVIRSAELHYSNTLLDNLSVELLSTIDHQEILAHLVKIFIDINSSKYIECCCKFPYPIFGTGMNKSSEPKFHDIGKVLLDKILNESDNTCLQICNQIPYMWRYYLSFKGYTKQCLPDVLLKQCLQTRDNFILSIILPTLSKDQWKLTAQCFENIKNGRCVNCSKPYDNDHVSSKEFSIDWSGITNLIVKKQGPNKAMTFLLKMHENLPQIIFDKSIYQSIIFSTILKHHGVKHAIELDHSDVEFNSICSPEVLENVVNTIEKDLEEPISKELFGTGPHHWGMRYNIAALTCPCCTLSLQTPVLLGDNGIALFPCGHAYHVNCMIQKKISRCNLHSQ</sequence>
<dbReference type="InterPro" id="IPR036322">
    <property type="entry name" value="WD40_repeat_dom_sf"/>
</dbReference>
<evidence type="ECO:0000259" key="1">
    <source>
        <dbReference type="Pfam" id="PF23756"/>
    </source>
</evidence>
<feature type="domain" description="HPS5 TPR" evidence="2">
    <location>
        <begin position="575"/>
        <end position="752"/>
    </location>
</feature>
<organism evidence="3 4">
    <name type="scientific">Ceratosolen solmsi marchali</name>
    <dbReference type="NCBI Taxonomy" id="326594"/>
    <lineage>
        <taxon>Eukaryota</taxon>
        <taxon>Metazoa</taxon>
        <taxon>Ecdysozoa</taxon>
        <taxon>Arthropoda</taxon>
        <taxon>Hexapoda</taxon>
        <taxon>Insecta</taxon>
        <taxon>Pterygota</taxon>
        <taxon>Neoptera</taxon>
        <taxon>Endopterygota</taxon>
        <taxon>Hymenoptera</taxon>
        <taxon>Apocrita</taxon>
        <taxon>Proctotrupomorpha</taxon>
        <taxon>Chalcidoidea</taxon>
        <taxon>Agaonidae</taxon>
        <taxon>Agaoninae</taxon>
        <taxon>Ceratosolen</taxon>
    </lineage>
</organism>
<dbReference type="Proteomes" id="UP000695007">
    <property type="component" value="Unplaced"/>
</dbReference>
<dbReference type="InterPro" id="IPR056499">
    <property type="entry name" value="Beta-prop_HPS5-like"/>
</dbReference>
<dbReference type="InterPro" id="IPR056446">
    <property type="entry name" value="TPR_HPS5_insects"/>
</dbReference>
<dbReference type="GO" id="GO:0048066">
    <property type="term" value="P:developmental pigmentation"/>
    <property type="evidence" value="ECO:0007669"/>
    <property type="project" value="TreeGrafter"/>
</dbReference>
<gene>
    <name evidence="4" type="primary">LOC105364548</name>
</gene>
<dbReference type="RefSeq" id="XP_011500800.1">
    <property type="nucleotide sequence ID" value="XM_011502498.1"/>
</dbReference>
<dbReference type="PANTHER" id="PTHR23287">
    <property type="entry name" value="RUBY-EYE2-LIKE PROTEIN"/>
    <property type="match status" value="1"/>
</dbReference>
<dbReference type="InterPro" id="IPR015943">
    <property type="entry name" value="WD40/YVTN_repeat-like_dom_sf"/>
</dbReference>
<reference evidence="4" key="1">
    <citation type="submission" date="2025-08" db="UniProtKB">
        <authorList>
            <consortium name="RefSeq"/>
        </authorList>
    </citation>
    <scope>IDENTIFICATION</scope>
</reference>
<keyword evidence="3" id="KW-1185">Reference proteome</keyword>
<proteinExistence type="predicted"/>
<evidence type="ECO:0000313" key="4">
    <source>
        <dbReference type="RefSeq" id="XP_011500800.1"/>
    </source>
</evidence>
<feature type="domain" description="HPS5-like beta-propeller" evidence="1">
    <location>
        <begin position="8"/>
        <end position="365"/>
    </location>
</feature>
<evidence type="ECO:0000259" key="2">
    <source>
        <dbReference type="Pfam" id="PF23757"/>
    </source>
</evidence>
<dbReference type="Gene3D" id="2.130.10.10">
    <property type="entry name" value="YVTN repeat-like/Quinoprotein amine dehydrogenase"/>
    <property type="match status" value="1"/>
</dbReference>
<protein>
    <submittedName>
        <fullName evidence="4">Hermansky-Pudlak syndrome 5 protein homolog</fullName>
    </submittedName>
</protein>
<dbReference type="CTD" id="119585041"/>
<dbReference type="AlphaFoldDB" id="A0AAJ6YMK7"/>
<accession>A0AAJ6YMK7</accession>
<dbReference type="Pfam" id="PF23757">
    <property type="entry name" value="TPR_HPS5_insect"/>
    <property type="match status" value="1"/>
</dbReference>
<dbReference type="KEGG" id="csol:105364548"/>